<keyword evidence="5 8" id="KW-0812">Transmembrane</keyword>
<dbReference type="GO" id="GO:0005886">
    <property type="term" value="C:plasma membrane"/>
    <property type="evidence" value="ECO:0007669"/>
    <property type="project" value="TreeGrafter"/>
</dbReference>
<keyword evidence="8" id="KW-0472">Membrane</keyword>
<dbReference type="Pfam" id="PF02518">
    <property type="entry name" value="HATPase_c"/>
    <property type="match status" value="1"/>
</dbReference>
<comment type="caution">
    <text evidence="10">The sequence shown here is derived from an EMBL/GenBank/DDBJ whole genome shotgun (WGS) entry which is preliminary data.</text>
</comment>
<dbReference type="SMART" id="SM00388">
    <property type="entry name" value="HisKA"/>
    <property type="match status" value="1"/>
</dbReference>
<proteinExistence type="predicted"/>
<evidence type="ECO:0000256" key="7">
    <source>
        <dbReference type="ARBA" id="ARBA00022989"/>
    </source>
</evidence>
<dbReference type="SMART" id="SM00387">
    <property type="entry name" value="HATPase_c"/>
    <property type="match status" value="1"/>
</dbReference>
<dbReference type="EMBL" id="QFFJ01000001">
    <property type="protein sequence ID" value="RBL93318.1"/>
    <property type="molecule type" value="Genomic_DNA"/>
</dbReference>
<sequence length="422" mass="48216">MKKLLSKSLKVFSLYAFFVLVCSIPAYYYIVDNIWMNELHEHNKIVAETIKANIHKAYSSDSALDHHIHTWNQLQPDAAIRRAAMVKPDSTYNIYRRNATGINRFHGLVSSFTVNSQPYSLTVETNMEETHETILAITLVTILFFILLLAGLVLLNKRASRRLWQPFYNTLHKIAGFDLNRQQQISFDKTNIAEFETLNNSLQQLINENISTYQQQKEFTENASHELQTPLAIAKSKLDLLLQSQPLNDKQSLLVEESIKALMKVTRINKNLLLLARIENHQFLQKENICLSELLEDCIAPLFDLFAHKSLQIEQHIQSGINIEGNKVLVEILLNNLLLNAARYVNPGGKIIVHLLPGKLRIANTGSISLDTGNLFKRFTAGSPQSPGSGLGLAIVQQICQRYHWQVYYTFENQLHQFCIDF</sequence>
<evidence type="ECO:0000256" key="4">
    <source>
        <dbReference type="ARBA" id="ARBA00022679"/>
    </source>
</evidence>
<keyword evidence="7 8" id="KW-1133">Transmembrane helix</keyword>
<dbReference type="Pfam" id="PF00512">
    <property type="entry name" value="HisKA"/>
    <property type="match status" value="1"/>
</dbReference>
<evidence type="ECO:0000259" key="9">
    <source>
        <dbReference type="PROSITE" id="PS50109"/>
    </source>
</evidence>
<feature type="transmembrane region" description="Helical" evidence="8">
    <location>
        <begin position="134"/>
        <end position="155"/>
    </location>
</feature>
<dbReference type="InterPro" id="IPR050428">
    <property type="entry name" value="TCS_sensor_his_kinase"/>
</dbReference>
<dbReference type="PROSITE" id="PS50109">
    <property type="entry name" value="HIS_KIN"/>
    <property type="match status" value="1"/>
</dbReference>
<feature type="domain" description="Histidine kinase" evidence="9">
    <location>
        <begin position="222"/>
        <end position="422"/>
    </location>
</feature>
<dbReference type="Gene3D" id="3.30.565.10">
    <property type="entry name" value="Histidine kinase-like ATPase, C-terminal domain"/>
    <property type="match status" value="1"/>
</dbReference>
<evidence type="ECO:0000256" key="3">
    <source>
        <dbReference type="ARBA" id="ARBA00022553"/>
    </source>
</evidence>
<dbReference type="SUPFAM" id="SSF47384">
    <property type="entry name" value="Homodimeric domain of signal transducing histidine kinase"/>
    <property type="match status" value="1"/>
</dbReference>
<evidence type="ECO:0000313" key="10">
    <source>
        <dbReference type="EMBL" id="RBL93318.1"/>
    </source>
</evidence>
<comment type="catalytic activity">
    <reaction evidence="1">
        <text>ATP + protein L-histidine = ADP + protein N-phospho-L-histidine.</text>
        <dbReference type="EC" id="2.7.13.3"/>
    </reaction>
</comment>
<keyword evidence="4" id="KW-0808">Transferase</keyword>
<evidence type="ECO:0000256" key="8">
    <source>
        <dbReference type="SAM" id="Phobius"/>
    </source>
</evidence>
<dbReference type="InterPro" id="IPR036890">
    <property type="entry name" value="HATPase_C_sf"/>
</dbReference>
<protein>
    <recommendedName>
        <fullName evidence="2">histidine kinase</fullName>
        <ecNumber evidence="2">2.7.13.3</ecNumber>
    </recommendedName>
</protein>
<organism evidence="10 11">
    <name type="scientific">Chitinophaga flava</name>
    <dbReference type="NCBI Taxonomy" id="2259036"/>
    <lineage>
        <taxon>Bacteria</taxon>
        <taxon>Pseudomonadati</taxon>
        <taxon>Bacteroidota</taxon>
        <taxon>Chitinophagia</taxon>
        <taxon>Chitinophagales</taxon>
        <taxon>Chitinophagaceae</taxon>
        <taxon>Chitinophaga</taxon>
    </lineage>
</organism>
<evidence type="ECO:0000256" key="5">
    <source>
        <dbReference type="ARBA" id="ARBA00022692"/>
    </source>
</evidence>
<dbReference type="InterPro" id="IPR003594">
    <property type="entry name" value="HATPase_dom"/>
</dbReference>
<dbReference type="CDD" id="cd00082">
    <property type="entry name" value="HisKA"/>
    <property type="match status" value="1"/>
</dbReference>
<accession>A0A365Y4R0</accession>
<evidence type="ECO:0000313" key="11">
    <source>
        <dbReference type="Proteomes" id="UP000253410"/>
    </source>
</evidence>
<keyword evidence="3" id="KW-0597">Phosphoprotein</keyword>
<evidence type="ECO:0000256" key="6">
    <source>
        <dbReference type="ARBA" id="ARBA00022777"/>
    </source>
</evidence>
<feature type="transmembrane region" description="Helical" evidence="8">
    <location>
        <begin position="12"/>
        <end position="30"/>
    </location>
</feature>
<dbReference type="Proteomes" id="UP000253410">
    <property type="component" value="Unassembled WGS sequence"/>
</dbReference>
<dbReference type="PANTHER" id="PTHR45436">
    <property type="entry name" value="SENSOR HISTIDINE KINASE YKOH"/>
    <property type="match status" value="1"/>
</dbReference>
<dbReference type="GO" id="GO:0000155">
    <property type="term" value="F:phosphorelay sensor kinase activity"/>
    <property type="evidence" value="ECO:0007669"/>
    <property type="project" value="InterPro"/>
</dbReference>
<reference evidence="10 11" key="1">
    <citation type="submission" date="2018-05" db="EMBL/GenBank/DDBJ databases">
        <title>Chitinophaga sp. K3CV102501T nov., isolated from isolated from a monsoon evergreen broad-leaved forest soil.</title>
        <authorList>
            <person name="Lv Y."/>
        </authorList>
    </citation>
    <scope>NUCLEOTIDE SEQUENCE [LARGE SCALE GENOMIC DNA]</scope>
    <source>
        <strain evidence="10 11">GDMCC 1.1325</strain>
    </source>
</reference>
<evidence type="ECO:0000256" key="2">
    <source>
        <dbReference type="ARBA" id="ARBA00012438"/>
    </source>
</evidence>
<dbReference type="PANTHER" id="PTHR45436:SF5">
    <property type="entry name" value="SENSOR HISTIDINE KINASE TRCS"/>
    <property type="match status" value="1"/>
</dbReference>
<dbReference type="InterPro" id="IPR003661">
    <property type="entry name" value="HisK_dim/P_dom"/>
</dbReference>
<dbReference type="EC" id="2.7.13.3" evidence="2"/>
<dbReference type="AlphaFoldDB" id="A0A365Y4R0"/>
<gene>
    <name evidence="10" type="ORF">DF182_12385</name>
</gene>
<evidence type="ECO:0000256" key="1">
    <source>
        <dbReference type="ARBA" id="ARBA00000085"/>
    </source>
</evidence>
<dbReference type="InterPro" id="IPR005467">
    <property type="entry name" value="His_kinase_dom"/>
</dbReference>
<dbReference type="InterPro" id="IPR036097">
    <property type="entry name" value="HisK_dim/P_sf"/>
</dbReference>
<dbReference type="RefSeq" id="WP_113615915.1">
    <property type="nucleotide sequence ID" value="NZ_QFFJ01000001.1"/>
</dbReference>
<keyword evidence="6 10" id="KW-0418">Kinase</keyword>
<name>A0A365Y4R0_9BACT</name>
<dbReference type="Gene3D" id="1.10.287.130">
    <property type="match status" value="1"/>
</dbReference>
<dbReference type="OrthoDB" id="1522504at2"/>
<keyword evidence="11" id="KW-1185">Reference proteome</keyword>
<dbReference type="SUPFAM" id="SSF55874">
    <property type="entry name" value="ATPase domain of HSP90 chaperone/DNA topoisomerase II/histidine kinase"/>
    <property type="match status" value="1"/>
</dbReference>